<feature type="compositionally biased region" description="Polar residues" evidence="2">
    <location>
        <begin position="771"/>
        <end position="780"/>
    </location>
</feature>
<dbReference type="EMBL" id="MBFU01000889">
    <property type="protein sequence ID" value="PVZ97260.1"/>
    <property type="molecule type" value="Genomic_DNA"/>
</dbReference>
<dbReference type="InterPro" id="IPR018200">
    <property type="entry name" value="USP_CS"/>
</dbReference>
<dbReference type="GO" id="GO:0016579">
    <property type="term" value="P:protein deubiquitination"/>
    <property type="evidence" value="ECO:0007669"/>
    <property type="project" value="InterPro"/>
</dbReference>
<feature type="region of interest" description="Disordered" evidence="2">
    <location>
        <begin position="760"/>
        <end position="781"/>
    </location>
</feature>
<dbReference type="PROSITE" id="PS00973">
    <property type="entry name" value="USP_2"/>
    <property type="match status" value="1"/>
</dbReference>
<dbReference type="PANTHER" id="PTHR21646">
    <property type="entry name" value="UBIQUITIN CARBOXYL-TERMINAL HYDROLASE"/>
    <property type="match status" value="1"/>
</dbReference>
<comment type="caution">
    <text evidence="4">The sequence shown here is derived from an EMBL/GenBank/DDBJ whole genome shotgun (WGS) entry which is preliminary data.</text>
</comment>
<dbReference type="PROSITE" id="PS00972">
    <property type="entry name" value="USP_1"/>
    <property type="match status" value="1"/>
</dbReference>
<dbReference type="Gene3D" id="3.40.250.10">
    <property type="entry name" value="Rhodanese-like domain"/>
    <property type="match status" value="1"/>
</dbReference>
<feature type="domain" description="USP" evidence="3">
    <location>
        <begin position="918"/>
        <end position="1354"/>
    </location>
</feature>
<organism evidence="4 5">
    <name type="scientific">Smittium angustum</name>
    <dbReference type="NCBI Taxonomy" id="133377"/>
    <lineage>
        <taxon>Eukaryota</taxon>
        <taxon>Fungi</taxon>
        <taxon>Fungi incertae sedis</taxon>
        <taxon>Zoopagomycota</taxon>
        <taxon>Kickxellomycotina</taxon>
        <taxon>Harpellomycetes</taxon>
        <taxon>Harpellales</taxon>
        <taxon>Legeriomycetaceae</taxon>
        <taxon>Smittium</taxon>
    </lineage>
</organism>
<evidence type="ECO:0000313" key="4">
    <source>
        <dbReference type="EMBL" id="PVZ97260.1"/>
    </source>
</evidence>
<gene>
    <name evidence="4" type="ORF">BB558_006771</name>
</gene>
<dbReference type="InterPro" id="IPR038765">
    <property type="entry name" value="Papain-like_cys_pep_sf"/>
</dbReference>
<feature type="compositionally biased region" description="Polar residues" evidence="2">
    <location>
        <begin position="1161"/>
        <end position="1174"/>
    </location>
</feature>
<keyword evidence="5" id="KW-1185">Reference proteome</keyword>
<dbReference type="SUPFAM" id="SSF140856">
    <property type="entry name" value="USP8 N-terminal domain-like"/>
    <property type="match status" value="1"/>
</dbReference>
<evidence type="ECO:0000313" key="5">
    <source>
        <dbReference type="Proteomes" id="UP000245591"/>
    </source>
</evidence>
<dbReference type="SUPFAM" id="SSF54001">
    <property type="entry name" value="Cysteine proteinases"/>
    <property type="match status" value="1"/>
</dbReference>
<dbReference type="Gene3D" id="3.90.70.10">
    <property type="entry name" value="Cysteine proteinases"/>
    <property type="match status" value="1"/>
</dbReference>
<proteinExistence type="inferred from homology"/>
<feature type="compositionally biased region" description="Low complexity" evidence="2">
    <location>
        <begin position="27"/>
        <end position="44"/>
    </location>
</feature>
<reference evidence="4 5" key="1">
    <citation type="journal article" date="2018" name="MBio">
        <title>Comparative Genomics Reveals the Core Gene Toolbox for the Fungus-Insect Symbiosis.</title>
        <authorList>
            <person name="Wang Y."/>
            <person name="Stata M."/>
            <person name="Wang W."/>
            <person name="Stajich J.E."/>
            <person name="White M.M."/>
            <person name="Moncalvo J.M."/>
        </authorList>
    </citation>
    <scope>NUCLEOTIDE SEQUENCE [LARGE SCALE GENOMIC DNA]</scope>
    <source>
        <strain evidence="4 5">AUS-126-30</strain>
    </source>
</reference>
<sequence>MTDSNQNEGRASQLIKRFNALSMFPDSTRFSTSSSGNSSSTRTSRNLDDKNNNGRNSTNPESHSINSFDTIATDIFKSDQKDKTKIKSEPLNIFDSELSSSSNSIDTLPPKQSSTFSNFTFDTLKEISKGFRKNDSFPEKNEILKDDKNILFSNKNNSFQNSDNLQTDIISQLSTKAQIDPKTKASTKSWIATAKSCYEKGRVDEMRNNYKDAYVLYLRFCEIVLNIIPSQSDYKIHSKSLDYLDLKRNTESVMICMEPLKEKLKQIEIENKMIAQKTSNNVYNNVDDMISVFRKRYPSIKFGGDGDTQKNSNTHTKDSISFTEMDYLFEKQKKLIGMDEEFIKIENKNLSTKSNQADIGSINQSTISPKELFKIINGISVGTNQTVLIIDVRGDIDFLKCHIKYNDIVNIDPSWLSSNTTANQLSEKIMKNSLYQQEIFQKRDGFDKIVFMDNNTKSMRAVDNISLVMSSRVQTLRTLLLAIYYREVSSSLKKMPILLEGGIEGWIKECGWPNCEGADVLGFSLTHKPETNTQNYIGNDMTSTPSSNINEISGKKHLFKPKAKDRQKSIDTKRLGTVISPTDAALIAQTMDNVQAPSMFSHSRSLYDFFKRKESNDTSEKYHGQPSTAVETNSYSKDIENDLDTSKAGNYKDIIDESENPELYYVIGRRSDSIKNALMQGSMPSNDKESKAFRRKTIFDNPLLGFTNDSNSVYPNINESAHPKIKINDEHIQSPSSAQQVPSSPKKQYISELVQGDLNMPSGSKVEQRDIGSSNVTTLPKSLEQCPEPVAIAPTTNNFQNHNTENKPENQINMLLNNTPYIKPLPTIPVKPVGLTRINTSKPVHRSSSTGPQSSRAETYTDGPPVYDQRLNASNTYQNDNQNQTLLLGGELTNKQVAVNGRPASPIYGRPTANIALTGLKNFGNTCYINSVIQCLSATLPFARFFLTGGWRREVTSSRSIAGFKLEKGKRNTNILVPTTHEAKKMLKHRENVEILIFEFASVIEQIWSGQNSSLSPTSFVSAIRKCIPIFQGNEQQDAQEFASNFLNQLDDGLNTANDLELKRKRKLINQSGSMTTEQKQLLKRAEAEEERKFELLPDFEQSELKWKEHTGLHWSIIVSIFQGQLQSRLVCANCGYKSTTYSAFTELSIPIPLPTNKAKSSLSNKLVRNSGNKNHTDSDTSRTQSRKYNKNYSNLTVDISDCLSKFVESETLDVGNEWLCPSCKNKSSATKTLKITKLPLVLTLHLKRFSYEGPFRNKLETMVTYPTRGLDMTPYCAFSNKSRSSGNSSNKNGSYHLYSVVNHMGGLSGGHYTASVYNGIRNEWNYFNDTRVSRISEPEVVSPAAYLLYFVRDHA</sequence>
<dbReference type="CDD" id="cd02674">
    <property type="entry name" value="Peptidase_C19R"/>
    <property type="match status" value="1"/>
</dbReference>
<feature type="compositionally biased region" description="Polar residues" evidence="2">
    <location>
        <begin position="53"/>
        <end position="66"/>
    </location>
</feature>
<evidence type="ECO:0000256" key="1">
    <source>
        <dbReference type="ARBA" id="ARBA00009085"/>
    </source>
</evidence>
<dbReference type="InterPro" id="IPR015063">
    <property type="entry name" value="USP8_dimer"/>
</dbReference>
<dbReference type="Pfam" id="PF08969">
    <property type="entry name" value="USP8_dimer"/>
    <property type="match status" value="1"/>
</dbReference>
<accession>A0A2U1IWS0</accession>
<dbReference type="Pfam" id="PF00443">
    <property type="entry name" value="UCH"/>
    <property type="match status" value="1"/>
</dbReference>
<feature type="region of interest" description="Disordered" evidence="2">
    <location>
        <begin position="1161"/>
        <end position="1188"/>
    </location>
</feature>
<dbReference type="InterPro" id="IPR001394">
    <property type="entry name" value="Peptidase_C19_UCH"/>
</dbReference>
<protein>
    <recommendedName>
        <fullName evidence="3">USP domain-containing protein</fullName>
    </recommendedName>
</protein>
<evidence type="ECO:0000259" key="3">
    <source>
        <dbReference type="PROSITE" id="PS50235"/>
    </source>
</evidence>
<dbReference type="PROSITE" id="PS50235">
    <property type="entry name" value="USP_3"/>
    <property type="match status" value="1"/>
</dbReference>
<dbReference type="GO" id="GO:0004843">
    <property type="term" value="F:cysteine-type deubiquitinase activity"/>
    <property type="evidence" value="ECO:0007669"/>
    <property type="project" value="InterPro"/>
</dbReference>
<dbReference type="SUPFAM" id="SSF52821">
    <property type="entry name" value="Rhodanese/Cell cycle control phosphatase"/>
    <property type="match status" value="1"/>
</dbReference>
<dbReference type="InterPro" id="IPR036873">
    <property type="entry name" value="Rhodanese-like_dom_sf"/>
</dbReference>
<comment type="similarity">
    <text evidence="1">Belongs to the peptidase C19 family.</text>
</comment>
<dbReference type="Proteomes" id="UP000245591">
    <property type="component" value="Unassembled WGS sequence"/>
</dbReference>
<dbReference type="Gene3D" id="1.20.58.80">
    <property type="entry name" value="Phosphotransferase system, lactose/cellobiose-type IIA subunit"/>
    <property type="match status" value="1"/>
</dbReference>
<evidence type="ECO:0000256" key="2">
    <source>
        <dbReference type="SAM" id="MobiDB-lite"/>
    </source>
</evidence>
<feature type="compositionally biased region" description="Polar residues" evidence="2">
    <location>
        <begin position="841"/>
        <end position="858"/>
    </location>
</feature>
<feature type="region of interest" description="Disordered" evidence="2">
    <location>
        <begin position="841"/>
        <end position="864"/>
    </location>
</feature>
<name>A0A2U1IWS0_SMIAN</name>
<dbReference type="InterPro" id="IPR028889">
    <property type="entry name" value="USP"/>
</dbReference>
<dbReference type="InterPro" id="IPR050185">
    <property type="entry name" value="Ub_carboxyl-term_hydrolase"/>
</dbReference>
<feature type="region of interest" description="Disordered" evidence="2">
    <location>
        <begin position="26"/>
        <end position="66"/>
    </location>
</feature>